<dbReference type="Pfam" id="PF00652">
    <property type="entry name" value="Ricin_B_lectin"/>
    <property type="match status" value="1"/>
</dbReference>
<dbReference type="OMA" id="IRRDIAC"/>
<keyword evidence="12 13" id="KW-0464">Manganese</keyword>
<reference evidence="15" key="2">
    <citation type="submission" date="2021-01" db="UniProtKB">
        <authorList>
            <consortium name="EnsemblMetazoa"/>
        </authorList>
    </citation>
    <scope>IDENTIFICATION</scope>
</reference>
<dbReference type="PANTHER" id="PTHR11675:SF130">
    <property type="entry name" value="POLYPEPTIDE N-ACETYLGALACTOSAMINYLTRANSFERASE 5"/>
    <property type="match status" value="1"/>
</dbReference>
<dbReference type="GO" id="GO:0030246">
    <property type="term" value="F:carbohydrate binding"/>
    <property type="evidence" value="ECO:0007669"/>
    <property type="project" value="UniProtKB-KW"/>
</dbReference>
<keyword evidence="9" id="KW-0472">Membrane</keyword>
<dbReference type="Proteomes" id="UP000007110">
    <property type="component" value="Unassembled WGS sequence"/>
</dbReference>
<dbReference type="GO" id="GO:0004653">
    <property type="term" value="F:polypeptide N-acetylgalactosaminyltransferase activity"/>
    <property type="evidence" value="ECO:0000318"/>
    <property type="project" value="GO_Central"/>
</dbReference>
<accession>A0A7M7PEI1</accession>
<dbReference type="SMART" id="SM00458">
    <property type="entry name" value="RICIN"/>
    <property type="match status" value="1"/>
</dbReference>
<comment type="subcellular location">
    <subcellularLocation>
        <location evidence="2 13">Golgi apparatus membrane</location>
        <topology evidence="2 13">Single-pass type II membrane protein</topology>
    </subcellularLocation>
</comment>
<comment type="similarity">
    <text evidence="3 13">Belongs to the glycosyltransferase 2 family. GalNAc-T subfamily.</text>
</comment>
<dbReference type="InterPro" id="IPR000772">
    <property type="entry name" value="Ricin_B_lectin"/>
</dbReference>
<keyword evidence="16" id="KW-1185">Reference proteome</keyword>
<dbReference type="InterPro" id="IPR001173">
    <property type="entry name" value="Glyco_trans_2-like"/>
</dbReference>
<evidence type="ECO:0000313" key="15">
    <source>
        <dbReference type="EnsemblMetazoa" id="XP_030848021"/>
    </source>
</evidence>
<evidence type="ECO:0000256" key="13">
    <source>
        <dbReference type="RuleBase" id="RU361242"/>
    </source>
</evidence>
<dbReference type="OrthoDB" id="9982049at2759"/>
<dbReference type="EnsemblMetazoa" id="XM_030992161">
    <property type="protein sequence ID" value="XP_030848021"/>
    <property type="gene ID" value="LOC115926795"/>
</dbReference>
<organism evidence="15 16">
    <name type="scientific">Strongylocentrotus purpuratus</name>
    <name type="common">Purple sea urchin</name>
    <dbReference type="NCBI Taxonomy" id="7668"/>
    <lineage>
        <taxon>Eukaryota</taxon>
        <taxon>Metazoa</taxon>
        <taxon>Echinodermata</taxon>
        <taxon>Eleutherozoa</taxon>
        <taxon>Echinozoa</taxon>
        <taxon>Echinoidea</taxon>
        <taxon>Euechinoidea</taxon>
        <taxon>Echinacea</taxon>
        <taxon>Camarodonta</taxon>
        <taxon>Echinidea</taxon>
        <taxon>Strongylocentrotidae</taxon>
        <taxon>Strongylocentrotus</taxon>
    </lineage>
</organism>
<keyword evidence="10 13" id="KW-1015">Disulfide bond</keyword>
<keyword evidence="6" id="KW-0735">Signal-anchor</keyword>
<dbReference type="InterPro" id="IPR035992">
    <property type="entry name" value="Ricin_B-like_lectins"/>
</dbReference>
<keyword evidence="7" id="KW-1133">Transmembrane helix</keyword>
<dbReference type="RefSeq" id="XP_030848021.1">
    <property type="nucleotide sequence ID" value="XM_030992161.1"/>
</dbReference>
<dbReference type="SUPFAM" id="SSF50370">
    <property type="entry name" value="Ricin B-like lectins"/>
    <property type="match status" value="1"/>
</dbReference>
<evidence type="ECO:0000256" key="12">
    <source>
        <dbReference type="ARBA" id="ARBA00023211"/>
    </source>
</evidence>
<evidence type="ECO:0000256" key="5">
    <source>
        <dbReference type="ARBA" id="ARBA00022734"/>
    </source>
</evidence>
<keyword evidence="11" id="KW-0325">Glycoprotein</keyword>
<dbReference type="KEGG" id="spu:115926795"/>
<comment type="cofactor">
    <cofactor evidence="1 13">
        <name>Mn(2+)</name>
        <dbReference type="ChEBI" id="CHEBI:29035"/>
    </cofactor>
</comment>
<keyword evidence="5 13" id="KW-0430">Lectin</keyword>
<evidence type="ECO:0000256" key="1">
    <source>
        <dbReference type="ARBA" id="ARBA00001936"/>
    </source>
</evidence>
<keyword evidence="4" id="KW-0812">Transmembrane</keyword>
<evidence type="ECO:0000256" key="10">
    <source>
        <dbReference type="ARBA" id="ARBA00023157"/>
    </source>
</evidence>
<keyword evidence="13" id="KW-0808">Transferase</keyword>
<dbReference type="GO" id="GO:0005794">
    <property type="term" value="C:Golgi apparatus"/>
    <property type="evidence" value="ECO:0000318"/>
    <property type="project" value="GO_Central"/>
</dbReference>
<dbReference type="InterPro" id="IPR045885">
    <property type="entry name" value="GalNAc-T"/>
</dbReference>
<keyword evidence="13" id="KW-0328">Glycosyltransferase</keyword>
<dbReference type="InParanoid" id="A0A7M7PEI1"/>
<dbReference type="FunFam" id="3.90.550.10:FF:000053">
    <property type="entry name" value="Polypeptide N-acetylgalactosaminyltransferase"/>
    <property type="match status" value="1"/>
</dbReference>
<evidence type="ECO:0000256" key="11">
    <source>
        <dbReference type="ARBA" id="ARBA00023180"/>
    </source>
</evidence>
<dbReference type="Gene3D" id="2.80.10.50">
    <property type="match status" value="1"/>
</dbReference>
<dbReference type="GO" id="GO:0000139">
    <property type="term" value="C:Golgi membrane"/>
    <property type="evidence" value="ECO:0007669"/>
    <property type="project" value="UniProtKB-SubCell"/>
</dbReference>
<evidence type="ECO:0000256" key="4">
    <source>
        <dbReference type="ARBA" id="ARBA00022692"/>
    </source>
</evidence>
<evidence type="ECO:0000256" key="8">
    <source>
        <dbReference type="ARBA" id="ARBA00023034"/>
    </source>
</evidence>
<keyword evidence="8 13" id="KW-0333">Golgi apparatus</keyword>
<evidence type="ECO:0000259" key="14">
    <source>
        <dbReference type="SMART" id="SM00458"/>
    </source>
</evidence>
<name>A0A7M7PEI1_STRPU</name>
<reference evidence="16" key="1">
    <citation type="submission" date="2015-02" db="EMBL/GenBank/DDBJ databases">
        <title>Genome sequencing for Strongylocentrotus purpuratus.</title>
        <authorList>
            <person name="Murali S."/>
            <person name="Liu Y."/>
            <person name="Vee V."/>
            <person name="English A."/>
            <person name="Wang M."/>
            <person name="Skinner E."/>
            <person name="Han Y."/>
            <person name="Muzny D.M."/>
            <person name="Worley K.C."/>
            <person name="Gibbs R.A."/>
        </authorList>
    </citation>
    <scope>NUCLEOTIDE SEQUENCE</scope>
</reference>
<protein>
    <recommendedName>
        <fullName evidence="13">Polypeptide N-acetylgalactosaminyltransferase</fullName>
        <ecNumber evidence="13">2.4.1.-</ecNumber>
    </recommendedName>
    <alternativeName>
        <fullName evidence="13">Protein-UDP acetylgalactosaminyltransferase</fullName>
    </alternativeName>
</protein>
<dbReference type="SUPFAM" id="SSF53448">
    <property type="entry name" value="Nucleotide-diphospho-sugar transferases"/>
    <property type="match status" value="1"/>
</dbReference>
<evidence type="ECO:0000256" key="3">
    <source>
        <dbReference type="ARBA" id="ARBA00005680"/>
    </source>
</evidence>
<dbReference type="InterPro" id="IPR029044">
    <property type="entry name" value="Nucleotide-diphossugar_trans"/>
</dbReference>
<feature type="domain" description="Ricin B lectin" evidence="14">
    <location>
        <begin position="341"/>
        <end position="454"/>
    </location>
</feature>
<evidence type="ECO:0000256" key="9">
    <source>
        <dbReference type="ARBA" id="ARBA00023136"/>
    </source>
</evidence>
<proteinExistence type="inferred from homology"/>
<evidence type="ECO:0000256" key="7">
    <source>
        <dbReference type="ARBA" id="ARBA00022989"/>
    </source>
</evidence>
<dbReference type="UniPathway" id="UPA00378"/>
<dbReference type="CDD" id="cd02510">
    <property type="entry name" value="pp-GalNAc-T"/>
    <property type="match status" value="1"/>
</dbReference>
<dbReference type="Gene3D" id="3.90.550.10">
    <property type="entry name" value="Spore Coat Polysaccharide Biosynthesis Protein SpsA, Chain A"/>
    <property type="match status" value="1"/>
</dbReference>
<comment type="pathway">
    <text evidence="13">Protein modification; protein glycosylation.</text>
</comment>
<dbReference type="Pfam" id="PF00535">
    <property type="entry name" value="Glycos_transf_2"/>
    <property type="match status" value="1"/>
</dbReference>
<dbReference type="GeneID" id="115926795"/>
<evidence type="ECO:0000256" key="6">
    <source>
        <dbReference type="ARBA" id="ARBA00022968"/>
    </source>
</evidence>
<sequence length="465" mass="53228">MISVERSVPDVRHNLCKTKEYSDDLPRTSVIICFTEESWSTLLRTVHSVLNRSPPELIAEVLLVDDFSQRDYLKEPLDEYMKKLPKVKVVRLPKREGLIRARLIGAEMAQGPVLTFLDSHVECNVGWLEPLLQRIHDDPTNVVCPAIDAIDATSFEYAGSGATIIGAFNWEMKFTWNGIPEYEARRRDDESWPIRSPAMAGGLFSIDKDFFYRIGTYDPGFDIWGAENLELSFKIWMCGGSLEIIPCSRVAHIFRKQQPYKFPDGNVKTFMRNTMRLVAVWVDEPYRDIFYSLKPQLMGQEYGDVSDRIKLREELKCHDFQWYLDNVYPALKVPDTKVRARGDVRNAATSMCLDSMGKGVLGMFPCHGEGNNQAFTLTWDDQLKHKNTCLPKIKTPGQLRMLGCNMASTARITHIKGETIRDASSGKCLDLNADRTMAIFNHCNGSKAQRWRFSRYFDRKGRVIP</sequence>
<dbReference type="PANTHER" id="PTHR11675">
    <property type="entry name" value="N-ACETYLGALACTOSAMINYLTRANSFERASE"/>
    <property type="match status" value="1"/>
</dbReference>
<dbReference type="GO" id="GO:0006493">
    <property type="term" value="P:protein O-linked glycosylation"/>
    <property type="evidence" value="ECO:0000318"/>
    <property type="project" value="GO_Central"/>
</dbReference>
<evidence type="ECO:0000256" key="2">
    <source>
        <dbReference type="ARBA" id="ARBA00004323"/>
    </source>
</evidence>
<dbReference type="CDD" id="cd23437">
    <property type="entry name" value="beta-trefoil_Ricin_GALNT7"/>
    <property type="match status" value="1"/>
</dbReference>
<dbReference type="AlphaFoldDB" id="A0A7M7PEI1"/>
<dbReference type="EC" id="2.4.1.-" evidence="13"/>
<evidence type="ECO:0000313" key="16">
    <source>
        <dbReference type="Proteomes" id="UP000007110"/>
    </source>
</evidence>
<dbReference type="PROSITE" id="PS50231">
    <property type="entry name" value="RICIN_B_LECTIN"/>
    <property type="match status" value="1"/>
</dbReference>